<accession>A0A0A8YXA6</accession>
<name>A0A0A8YXA6_ARUDO</name>
<sequence length="58" mass="6253">MEDTAAAITIAKNNGSSVESSFTTHASIEHGCYGTRTTLCSYTYPLPPSHEVINNFLC</sequence>
<dbReference type="AlphaFoldDB" id="A0A0A8YXA6"/>
<evidence type="ECO:0000313" key="1">
    <source>
        <dbReference type="EMBL" id="JAD31784.1"/>
    </source>
</evidence>
<dbReference type="EMBL" id="GBRH01266111">
    <property type="protein sequence ID" value="JAD31784.1"/>
    <property type="molecule type" value="Transcribed_RNA"/>
</dbReference>
<protein>
    <submittedName>
        <fullName evidence="1">Uncharacterized protein</fullName>
    </submittedName>
</protein>
<reference evidence="1" key="1">
    <citation type="submission" date="2014-09" db="EMBL/GenBank/DDBJ databases">
        <authorList>
            <person name="Magalhaes I.L.F."/>
            <person name="Oliveira U."/>
            <person name="Santos F.R."/>
            <person name="Vidigal T.H.D.A."/>
            <person name="Brescovit A.D."/>
            <person name="Santos A.J."/>
        </authorList>
    </citation>
    <scope>NUCLEOTIDE SEQUENCE</scope>
    <source>
        <tissue evidence="1">Shoot tissue taken approximately 20 cm above the soil surface</tissue>
    </source>
</reference>
<proteinExistence type="predicted"/>
<reference evidence="1" key="2">
    <citation type="journal article" date="2015" name="Data Brief">
        <title>Shoot transcriptome of the giant reed, Arundo donax.</title>
        <authorList>
            <person name="Barrero R.A."/>
            <person name="Guerrero F.D."/>
            <person name="Moolhuijzen P."/>
            <person name="Goolsby J.A."/>
            <person name="Tidwell J."/>
            <person name="Bellgard S.E."/>
            <person name="Bellgard M.I."/>
        </authorList>
    </citation>
    <scope>NUCLEOTIDE SEQUENCE</scope>
    <source>
        <tissue evidence="1">Shoot tissue taken approximately 20 cm above the soil surface</tissue>
    </source>
</reference>
<organism evidence="1">
    <name type="scientific">Arundo donax</name>
    <name type="common">Giant reed</name>
    <name type="synonym">Donax arundinaceus</name>
    <dbReference type="NCBI Taxonomy" id="35708"/>
    <lineage>
        <taxon>Eukaryota</taxon>
        <taxon>Viridiplantae</taxon>
        <taxon>Streptophyta</taxon>
        <taxon>Embryophyta</taxon>
        <taxon>Tracheophyta</taxon>
        <taxon>Spermatophyta</taxon>
        <taxon>Magnoliopsida</taxon>
        <taxon>Liliopsida</taxon>
        <taxon>Poales</taxon>
        <taxon>Poaceae</taxon>
        <taxon>PACMAD clade</taxon>
        <taxon>Arundinoideae</taxon>
        <taxon>Arundineae</taxon>
        <taxon>Arundo</taxon>
    </lineage>
</organism>